<dbReference type="InParanoid" id="G8JSD4"/>
<dbReference type="GO" id="GO:0097250">
    <property type="term" value="P:mitochondrial respirasome assembly"/>
    <property type="evidence" value="ECO:0007669"/>
    <property type="project" value="EnsemblFungi"/>
</dbReference>
<gene>
    <name evidence="3" type="ordered locus">Ecym_4631</name>
</gene>
<dbReference type="GO" id="GO:0005743">
    <property type="term" value="C:mitochondrial inner membrane"/>
    <property type="evidence" value="ECO:0007669"/>
    <property type="project" value="EnsemblFungi"/>
</dbReference>
<dbReference type="OrthoDB" id="3999982at2759"/>
<dbReference type="RefSeq" id="XP_003646473.1">
    <property type="nucleotide sequence ID" value="XM_003646425.1"/>
</dbReference>
<feature type="transmembrane region" description="Helical" evidence="2">
    <location>
        <begin position="12"/>
        <end position="31"/>
    </location>
</feature>
<keyword evidence="4" id="KW-1185">Reference proteome</keyword>
<feature type="compositionally biased region" description="Basic and acidic residues" evidence="1">
    <location>
        <begin position="95"/>
        <end position="115"/>
    </location>
</feature>
<keyword evidence="2" id="KW-1133">Transmembrane helix</keyword>
<accession>G8JSD4</accession>
<dbReference type="GO" id="GO:0033617">
    <property type="term" value="P:mitochondrial respiratory chain complex IV assembly"/>
    <property type="evidence" value="ECO:0007669"/>
    <property type="project" value="EnsemblFungi"/>
</dbReference>
<dbReference type="HOGENOM" id="CLU_164897_1_0_1"/>
<feature type="region of interest" description="Disordered" evidence="1">
    <location>
        <begin position="33"/>
        <end position="115"/>
    </location>
</feature>
<keyword evidence="2" id="KW-0812">Transmembrane</keyword>
<sequence length="115" mass="12824">MSINPFANIGQTVLYLSGAAILSVVVTKTVIRQRRDNNFRPHARDTDEDAGKEEGDYYSNLAKVKPGFPLEQGKSNERSRKSEFEGAGLSYKSRKGGDRLGFLDRRRGADDDNTK</sequence>
<dbReference type="AlphaFoldDB" id="G8JSD4"/>
<protein>
    <submittedName>
        <fullName evidence="3">Uncharacterized protein</fullName>
    </submittedName>
</protein>
<reference evidence="4" key="1">
    <citation type="journal article" date="2012" name="G3 (Bethesda)">
        <title>Pichia sorbitophila, an interspecies yeast hybrid reveals early steps of genome resolution following polyploidization.</title>
        <authorList>
            <person name="Leh Louis V."/>
            <person name="Despons L."/>
            <person name="Friedrich A."/>
            <person name="Martin T."/>
            <person name="Durrens P."/>
            <person name="Casaregola S."/>
            <person name="Neuveglise C."/>
            <person name="Fairhead C."/>
            <person name="Marck C."/>
            <person name="Cruz J.A."/>
            <person name="Straub M.L."/>
            <person name="Kugler V."/>
            <person name="Sacerdot C."/>
            <person name="Uzunov Z."/>
            <person name="Thierry A."/>
            <person name="Weiss S."/>
            <person name="Bleykasten C."/>
            <person name="De Montigny J."/>
            <person name="Jacques N."/>
            <person name="Jung P."/>
            <person name="Lemaire M."/>
            <person name="Mallet S."/>
            <person name="Morel G."/>
            <person name="Richard G.F."/>
            <person name="Sarkar A."/>
            <person name="Savel G."/>
            <person name="Schacherer J."/>
            <person name="Seret M.L."/>
            <person name="Talla E."/>
            <person name="Samson G."/>
            <person name="Jubin C."/>
            <person name="Poulain J."/>
            <person name="Vacherie B."/>
            <person name="Barbe V."/>
            <person name="Pelletier E."/>
            <person name="Sherman D.J."/>
            <person name="Westhof E."/>
            <person name="Weissenbach J."/>
            <person name="Baret P.V."/>
            <person name="Wincker P."/>
            <person name="Gaillardin C."/>
            <person name="Dujon B."/>
            <person name="Souciet J.L."/>
        </authorList>
    </citation>
    <scope>NUCLEOTIDE SEQUENCE [LARGE SCALE GENOMIC DNA]</scope>
    <source>
        <strain evidence="4">CBS 270.75 / DBVPG 7215 / KCTC 17166 / NRRL Y-17582</strain>
    </source>
</reference>
<evidence type="ECO:0000256" key="2">
    <source>
        <dbReference type="SAM" id="Phobius"/>
    </source>
</evidence>
<feature type="compositionally biased region" description="Basic and acidic residues" evidence="1">
    <location>
        <begin position="74"/>
        <end position="84"/>
    </location>
</feature>
<dbReference type="eggNOG" id="ENOG502S9CE">
    <property type="taxonomic scope" value="Eukaryota"/>
</dbReference>
<keyword evidence="2" id="KW-0472">Membrane</keyword>
<feature type="compositionally biased region" description="Basic and acidic residues" evidence="1">
    <location>
        <begin position="33"/>
        <end position="45"/>
    </location>
</feature>
<dbReference type="OMA" id="AQVKPGF"/>
<dbReference type="GO" id="GO:0034551">
    <property type="term" value="P:mitochondrial respiratory chain complex III assembly"/>
    <property type="evidence" value="ECO:0007669"/>
    <property type="project" value="EnsemblFungi"/>
</dbReference>
<organism evidence="3 4">
    <name type="scientific">Eremothecium cymbalariae (strain CBS 270.75 / DBVPG 7215 / KCTC 17166 / NRRL Y-17582)</name>
    <name type="common">Yeast</name>
    <dbReference type="NCBI Taxonomy" id="931890"/>
    <lineage>
        <taxon>Eukaryota</taxon>
        <taxon>Fungi</taxon>
        <taxon>Dikarya</taxon>
        <taxon>Ascomycota</taxon>
        <taxon>Saccharomycotina</taxon>
        <taxon>Saccharomycetes</taxon>
        <taxon>Saccharomycetales</taxon>
        <taxon>Saccharomycetaceae</taxon>
        <taxon>Eremothecium</taxon>
    </lineage>
</organism>
<evidence type="ECO:0000256" key="1">
    <source>
        <dbReference type="SAM" id="MobiDB-lite"/>
    </source>
</evidence>
<dbReference type="EMBL" id="CP002500">
    <property type="protein sequence ID" value="AET39656.1"/>
    <property type="molecule type" value="Genomic_DNA"/>
</dbReference>
<dbReference type="FunCoup" id="G8JSD4">
    <property type="interactions" value="17"/>
</dbReference>
<evidence type="ECO:0000313" key="4">
    <source>
        <dbReference type="Proteomes" id="UP000006790"/>
    </source>
</evidence>
<evidence type="ECO:0000313" key="3">
    <source>
        <dbReference type="EMBL" id="AET39656.1"/>
    </source>
</evidence>
<name>G8JSD4_ERECY</name>
<dbReference type="KEGG" id="erc:Ecym_4631"/>
<proteinExistence type="predicted"/>
<dbReference type="Proteomes" id="UP000006790">
    <property type="component" value="Chromosome 4"/>
</dbReference>
<dbReference type="GeneID" id="11471640"/>